<evidence type="ECO:0000256" key="3">
    <source>
        <dbReference type="ARBA" id="ARBA00022692"/>
    </source>
</evidence>
<evidence type="ECO:0000259" key="7">
    <source>
        <dbReference type="Pfam" id="PF04024"/>
    </source>
</evidence>
<dbReference type="PANTHER" id="PTHR33885:SF3">
    <property type="entry name" value="PHAGE SHOCK PROTEIN C"/>
    <property type="match status" value="1"/>
</dbReference>
<dbReference type="AlphaFoldDB" id="A0A7W8QQ66"/>
<dbReference type="Pfam" id="PF04024">
    <property type="entry name" value="PspC"/>
    <property type="match status" value="1"/>
</dbReference>
<dbReference type="Proteomes" id="UP000572635">
    <property type="component" value="Unassembled WGS sequence"/>
</dbReference>
<feature type="transmembrane region" description="Helical" evidence="6">
    <location>
        <begin position="39"/>
        <end position="62"/>
    </location>
</feature>
<keyword evidence="4 6" id="KW-1133">Transmembrane helix</keyword>
<dbReference type="RefSeq" id="WP_184394016.1">
    <property type="nucleotide sequence ID" value="NZ_BAAAJD010000017.1"/>
</dbReference>
<name>A0A7W8QQ66_9ACTN</name>
<dbReference type="EMBL" id="JACHDB010000001">
    <property type="protein sequence ID" value="MBB5433878.1"/>
    <property type="molecule type" value="Genomic_DNA"/>
</dbReference>
<keyword evidence="2" id="KW-1003">Cell membrane</keyword>
<keyword evidence="5 6" id="KW-0472">Membrane</keyword>
<comment type="subcellular location">
    <subcellularLocation>
        <location evidence="1">Cell membrane</location>
        <topology evidence="1">Single-pass membrane protein</topology>
    </subcellularLocation>
</comment>
<evidence type="ECO:0000313" key="9">
    <source>
        <dbReference type="Proteomes" id="UP000572635"/>
    </source>
</evidence>
<protein>
    <submittedName>
        <fullName evidence="8">Phage shock protein PspC (Stress-responsive transcriptional regulator)</fullName>
    </submittedName>
</protein>
<keyword evidence="9" id="KW-1185">Reference proteome</keyword>
<accession>A0A7W8QQ66</accession>
<dbReference type="PANTHER" id="PTHR33885">
    <property type="entry name" value="PHAGE SHOCK PROTEIN C"/>
    <property type="match status" value="1"/>
</dbReference>
<evidence type="ECO:0000256" key="4">
    <source>
        <dbReference type="ARBA" id="ARBA00022989"/>
    </source>
</evidence>
<proteinExistence type="predicted"/>
<evidence type="ECO:0000256" key="5">
    <source>
        <dbReference type="ARBA" id="ARBA00023136"/>
    </source>
</evidence>
<keyword evidence="3 6" id="KW-0812">Transmembrane</keyword>
<gene>
    <name evidence="8" type="ORF">HDA36_003962</name>
</gene>
<sequence>MNENFGKKRLQRSRSNRLLTGVCGGIGEFIGVDANLVRLAFAVLTLLGFSGVLVYIIAWVVMPEEGAETSVAEHVIRNFQGKKSDL</sequence>
<evidence type="ECO:0000256" key="1">
    <source>
        <dbReference type="ARBA" id="ARBA00004162"/>
    </source>
</evidence>
<comment type="caution">
    <text evidence="8">The sequence shown here is derived from an EMBL/GenBank/DDBJ whole genome shotgun (WGS) entry which is preliminary data.</text>
</comment>
<dbReference type="GO" id="GO:0005886">
    <property type="term" value="C:plasma membrane"/>
    <property type="evidence" value="ECO:0007669"/>
    <property type="project" value="UniProtKB-SubCell"/>
</dbReference>
<evidence type="ECO:0000256" key="6">
    <source>
        <dbReference type="SAM" id="Phobius"/>
    </source>
</evidence>
<reference evidence="8 9" key="1">
    <citation type="submission" date="2020-08" db="EMBL/GenBank/DDBJ databases">
        <title>Sequencing the genomes of 1000 actinobacteria strains.</title>
        <authorList>
            <person name="Klenk H.-P."/>
        </authorList>
    </citation>
    <scope>NUCLEOTIDE SEQUENCE [LARGE SCALE GENOMIC DNA]</scope>
    <source>
        <strain evidence="8 9">DSM 44551</strain>
    </source>
</reference>
<organism evidence="8 9">
    <name type="scientific">Nocardiopsis composta</name>
    <dbReference type="NCBI Taxonomy" id="157465"/>
    <lineage>
        <taxon>Bacteria</taxon>
        <taxon>Bacillati</taxon>
        <taxon>Actinomycetota</taxon>
        <taxon>Actinomycetes</taxon>
        <taxon>Streptosporangiales</taxon>
        <taxon>Nocardiopsidaceae</taxon>
        <taxon>Nocardiopsis</taxon>
    </lineage>
</organism>
<dbReference type="InterPro" id="IPR052027">
    <property type="entry name" value="PspC"/>
</dbReference>
<evidence type="ECO:0000313" key="8">
    <source>
        <dbReference type="EMBL" id="MBB5433878.1"/>
    </source>
</evidence>
<dbReference type="InterPro" id="IPR007168">
    <property type="entry name" value="Phageshock_PspC_N"/>
</dbReference>
<evidence type="ECO:0000256" key="2">
    <source>
        <dbReference type="ARBA" id="ARBA00022475"/>
    </source>
</evidence>
<feature type="domain" description="Phage shock protein PspC N-terminal" evidence="7">
    <location>
        <begin position="8"/>
        <end position="65"/>
    </location>
</feature>